<accession>J9C1Q9</accession>
<feature type="transmembrane region" description="Helical" evidence="1">
    <location>
        <begin position="144"/>
        <end position="165"/>
    </location>
</feature>
<proteinExistence type="predicted"/>
<evidence type="ECO:0000256" key="1">
    <source>
        <dbReference type="SAM" id="Phobius"/>
    </source>
</evidence>
<keyword evidence="1" id="KW-0812">Transmembrane</keyword>
<feature type="transmembrane region" description="Helical" evidence="1">
    <location>
        <begin position="250"/>
        <end position="270"/>
    </location>
</feature>
<organism evidence="2">
    <name type="scientific">gut metagenome</name>
    <dbReference type="NCBI Taxonomy" id="749906"/>
    <lineage>
        <taxon>unclassified sequences</taxon>
        <taxon>metagenomes</taxon>
        <taxon>organismal metagenomes</taxon>
    </lineage>
</organism>
<keyword evidence="1" id="KW-1133">Transmembrane helix</keyword>
<name>J9C1Q9_9ZZZZ</name>
<sequence length="301" mass="34316">MAKGRFTFPLAICSCLLLRLLTASGWEDCLSLLACAFTAYALIETNTAFTLIRTRTTLDVSLYIFLSTLTTFFTPYSPTLWVVPLLLLAHFALFRSYESHDGSSSIFHAFLFLSIGSLLFPPLLWLSPLLFIGMGCFRSFHARSFFAAWIGLAVPYWFSFGYHFLTHNLEPFYRQVEALTTWEPLHYSRLGFPVLLFGAVILLMTALSSIHYLLVSYQDKTRTRLFLSYLVGLEALLTLFGVLQPTRFEVALQLLLLPSSVLTAHLFTLTRNRFSGIYFLCTFAGLIILTLLFVWMQFFNS</sequence>
<keyword evidence="1" id="KW-0472">Membrane</keyword>
<feature type="transmembrane region" description="Helical" evidence="1">
    <location>
        <begin position="190"/>
        <end position="214"/>
    </location>
</feature>
<evidence type="ECO:0000313" key="2">
    <source>
        <dbReference type="EMBL" id="EJW93765.1"/>
    </source>
</evidence>
<feature type="transmembrane region" description="Helical" evidence="1">
    <location>
        <begin position="277"/>
        <end position="298"/>
    </location>
</feature>
<evidence type="ECO:0008006" key="3">
    <source>
        <dbReference type="Google" id="ProtNLM"/>
    </source>
</evidence>
<dbReference type="EMBL" id="AMCI01006775">
    <property type="protein sequence ID" value="EJW93765.1"/>
    <property type="molecule type" value="Genomic_DNA"/>
</dbReference>
<feature type="transmembrane region" description="Helical" evidence="1">
    <location>
        <begin position="33"/>
        <end position="52"/>
    </location>
</feature>
<feature type="transmembrane region" description="Helical" evidence="1">
    <location>
        <begin position="106"/>
        <end position="132"/>
    </location>
</feature>
<feature type="transmembrane region" description="Helical" evidence="1">
    <location>
        <begin position="226"/>
        <end position="244"/>
    </location>
</feature>
<dbReference type="AlphaFoldDB" id="J9C1Q9"/>
<reference evidence="2" key="1">
    <citation type="journal article" date="2012" name="PLoS ONE">
        <title>Gene sets for utilization of primary and secondary nutrition supplies in the distal gut of endangered iberian lynx.</title>
        <authorList>
            <person name="Alcaide M."/>
            <person name="Messina E."/>
            <person name="Richter M."/>
            <person name="Bargiela R."/>
            <person name="Peplies J."/>
            <person name="Huws S.A."/>
            <person name="Newbold C.J."/>
            <person name="Golyshin P.N."/>
            <person name="Simon M.A."/>
            <person name="Lopez G."/>
            <person name="Yakimov M.M."/>
            <person name="Ferrer M."/>
        </authorList>
    </citation>
    <scope>NUCLEOTIDE SEQUENCE</scope>
</reference>
<gene>
    <name evidence="2" type="ORF">EVA_18139</name>
</gene>
<comment type="caution">
    <text evidence="2">The sequence shown here is derived from an EMBL/GenBank/DDBJ whole genome shotgun (WGS) entry which is preliminary data.</text>
</comment>
<feature type="transmembrane region" description="Helical" evidence="1">
    <location>
        <begin position="64"/>
        <end position="94"/>
    </location>
</feature>
<protein>
    <recommendedName>
        <fullName evidence="3">Transmembrane protein</fullName>
    </recommendedName>
</protein>